<dbReference type="GO" id="GO:0046872">
    <property type="term" value="F:metal ion binding"/>
    <property type="evidence" value="ECO:0007669"/>
    <property type="project" value="UniProtKB-KW"/>
</dbReference>
<dbReference type="InterPro" id="IPR028592">
    <property type="entry name" value="QTRTD1"/>
</dbReference>
<evidence type="ECO:0000256" key="3">
    <source>
        <dbReference type="ARBA" id="ARBA00022723"/>
    </source>
</evidence>
<evidence type="ECO:0000313" key="7">
    <source>
        <dbReference type="EMBL" id="CAL5132072.1"/>
    </source>
</evidence>
<comment type="similarity">
    <text evidence="5">Belongs to the queuine tRNA-ribosyltransferase family. QTRT2 subfamily.</text>
</comment>
<dbReference type="HAMAP" id="MF_03043">
    <property type="entry name" value="QTRT2"/>
    <property type="match status" value="1"/>
</dbReference>
<dbReference type="SUPFAM" id="SSF51713">
    <property type="entry name" value="tRNA-guanine transglycosylase"/>
    <property type="match status" value="1"/>
</dbReference>
<keyword evidence="3 5" id="KW-0479">Metal-binding</keyword>
<keyword evidence="4 5" id="KW-0862">Zinc</keyword>
<reference evidence="7" key="1">
    <citation type="submission" date="2024-06" db="EMBL/GenBank/DDBJ databases">
        <authorList>
            <person name="Liu X."/>
            <person name="Lenzi L."/>
            <person name="Haldenby T S."/>
            <person name="Uol C."/>
        </authorList>
    </citation>
    <scope>NUCLEOTIDE SEQUENCE</scope>
</reference>
<evidence type="ECO:0000256" key="5">
    <source>
        <dbReference type="HAMAP-Rule" id="MF_03043"/>
    </source>
</evidence>
<dbReference type="GO" id="GO:0008479">
    <property type="term" value="F:tRNA-guanosine(34) queuine transglycosylase activity"/>
    <property type="evidence" value="ECO:0007669"/>
    <property type="project" value="UniProtKB-UniRule"/>
</dbReference>
<feature type="binding site" evidence="5">
    <location>
        <position position="361"/>
    </location>
    <ligand>
        <name>Zn(2+)</name>
        <dbReference type="ChEBI" id="CHEBI:29105"/>
    </ligand>
</feature>
<dbReference type="GO" id="GO:0005737">
    <property type="term" value="C:cytoplasm"/>
    <property type="evidence" value="ECO:0007669"/>
    <property type="project" value="UniProtKB-SubCell"/>
</dbReference>
<evidence type="ECO:0000313" key="8">
    <source>
        <dbReference type="Proteomes" id="UP001497525"/>
    </source>
</evidence>
<dbReference type="Proteomes" id="UP001497525">
    <property type="component" value="Unassembled WGS sequence"/>
</dbReference>
<organism evidence="7 8">
    <name type="scientific">Calicophoron daubneyi</name>
    <name type="common">Rumen fluke</name>
    <name type="synonym">Paramphistomum daubneyi</name>
    <dbReference type="NCBI Taxonomy" id="300641"/>
    <lineage>
        <taxon>Eukaryota</taxon>
        <taxon>Metazoa</taxon>
        <taxon>Spiralia</taxon>
        <taxon>Lophotrochozoa</taxon>
        <taxon>Platyhelminthes</taxon>
        <taxon>Trematoda</taxon>
        <taxon>Digenea</taxon>
        <taxon>Plagiorchiida</taxon>
        <taxon>Pronocephalata</taxon>
        <taxon>Paramphistomoidea</taxon>
        <taxon>Paramphistomidae</taxon>
        <taxon>Calicophoron</taxon>
    </lineage>
</organism>
<protein>
    <recommendedName>
        <fullName evidence="5">Queuine tRNA-ribosyltransferase accessory subunit 2</fullName>
    </recommendedName>
    <alternativeName>
        <fullName evidence="5">Queuine tRNA-ribosyltransferase domain-containing protein 1</fullName>
    </alternativeName>
</protein>
<accession>A0AAV2T3N8</accession>
<keyword evidence="1 5" id="KW-0963">Cytoplasm</keyword>
<dbReference type="InterPro" id="IPR036511">
    <property type="entry name" value="TGT-like_sf"/>
</dbReference>
<comment type="subunit">
    <text evidence="5">Heterodimer of a catalytic subunit and an accessory subunit.</text>
</comment>
<keyword evidence="2 5" id="KW-0819">tRNA processing</keyword>
<name>A0AAV2T3N8_CALDB</name>
<comment type="caution">
    <text evidence="7">The sequence shown here is derived from an EMBL/GenBank/DDBJ whole genome shotgun (WGS) entry which is preliminary data.</text>
</comment>
<gene>
    <name evidence="7" type="ORF">CDAUBV1_LOCUS4586</name>
</gene>
<dbReference type="NCBIfam" id="TIGR00449">
    <property type="entry name" value="tgt_general"/>
    <property type="match status" value="1"/>
</dbReference>
<evidence type="ECO:0000256" key="1">
    <source>
        <dbReference type="ARBA" id="ARBA00022490"/>
    </source>
</evidence>
<comment type="subcellular location">
    <subcellularLocation>
        <location evidence="5">Cytoplasm</location>
    </subcellularLocation>
</comment>
<dbReference type="PANTHER" id="PTHR46064">
    <property type="entry name" value="QUEUINE TRNA-RIBOSYLTRANSFERASE ACCESSORY SUBUNIT 2"/>
    <property type="match status" value="1"/>
</dbReference>
<comment type="function">
    <text evidence="5">Non-catalytic subunit of the queuine tRNA-ribosyltransferase (TGT) that catalyzes the base-exchange of a guanine (G) residue with queuine (Q) at position 34 (anticodon wobble position) in tRNAs with GU(N) anticodons (tRNA-Asp, -Asn, -His and -Tyr), resulting in the hypermodified nucleoside queuosine (7-(((4,5-cis-dihydroxy-2-cyclopenten-1-yl)amino)methyl)-7-deazaguanosine).</text>
</comment>
<dbReference type="Pfam" id="PF01702">
    <property type="entry name" value="TGT"/>
    <property type="match status" value="1"/>
</dbReference>
<dbReference type="GO" id="GO:0006400">
    <property type="term" value="P:tRNA modification"/>
    <property type="evidence" value="ECO:0007669"/>
    <property type="project" value="InterPro"/>
</dbReference>
<dbReference type="Gene3D" id="3.20.20.105">
    <property type="entry name" value="Queuine tRNA-ribosyltransferase-like"/>
    <property type="match status" value="1"/>
</dbReference>
<sequence length="454" mass="50784">MAGVRFTFTSLKSSDARLGQIISVWENTELSMRTPNSFLYTRYGSVPFLPADIYESIELLPTFAFFPMFYIAEKKSVLKKFKHGVGKFCGLGNKHVFLFQTDPVDPAPVSAADRISVPVWATGGRIQLSIQDYAQCTILAAPQAFQAPTDNETGLSASASIGRKRCTKSAVRTGGYLEKTLEIRRQSADLKRIPMFVSIAGGNDLECRLGSIQHTDFSVASGVVLDGFCDNSLEDKDRSPSDDEVKKESKLNLLPSFFELLPTICKNLPSHLPRFLTGVWKPSEIAAAVQCGIDLFDGSLPYRLTRSGIGWIYSGWDIEAKSACDEPYHPHSQPPFLLFPLEESVHLSQEDVYTTPLQPGCECFACKHHTRGYISHLHIVKEMLAPMLLMIHNSHQYYRFLEDLRRSAEVGQIERFTKFAERWEFPPEVLAVDKTNESKSFMNSSADGNISDLL</sequence>
<feature type="binding site" evidence="5">
    <location>
        <position position="392"/>
    </location>
    <ligand>
        <name>Zn(2+)</name>
        <dbReference type="ChEBI" id="CHEBI:29105"/>
    </ligand>
</feature>
<dbReference type="PANTHER" id="PTHR46064:SF1">
    <property type="entry name" value="QUEUINE TRNA-RIBOSYLTRANSFERASE ACCESSORY SUBUNIT 2"/>
    <property type="match status" value="1"/>
</dbReference>
<evidence type="ECO:0000256" key="2">
    <source>
        <dbReference type="ARBA" id="ARBA00022694"/>
    </source>
</evidence>
<feature type="binding site" evidence="5">
    <location>
        <position position="366"/>
    </location>
    <ligand>
        <name>Zn(2+)</name>
        <dbReference type="ChEBI" id="CHEBI:29105"/>
    </ligand>
</feature>
<dbReference type="AlphaFoldDB" id="A0AAV2T3N8"/>
<dbReference type="EMBL" id="CAXLJL010000112">
    <property type="protein sequence ID" value="CAL5132072.1"/>
    <property type="molecule type" value="Genomic_DNA"/>
</dbReference>
<dbReference type="InterPro" id="IPR002616">
    <property type="entry name" value="tRNA_ribo_trans-like"/>
</dbReference>
<evidence type="ECO:0000259" key="6">
    <source>
        <dbReference type="Pfam" id="PF01702"/>
    </source>
</evidence>
<dbReference type="InterPro" id="IPR050852">
    <property type="entry name" value="Queuine_tRNA-ribosyltrfase"/>
</dbReference>
<comment type="cofactor">
    <cofactor evidence="5">
        <name>Zn(2+)</name>
        <dbReference type="ChEBI" id="CHEBI:29105"/>
    </cofactor>
    <text evidence="5">Binds 1 zinc ion per subunit.</text>
</comment>
<evidence type="ECO:0000256" key="4">
    <source>
        <dbReference type="ARBA" id="ARBA00022833"/>
    </source>
</evidence>
<feature type="domain" description="tRNA-guanine(15) transglycosylase-like" evidence="6">
    <location>
        <begin position="16"/>
        <end position="418"/>
    </location>
</feature>
<feature type="binding site" evidence="5">
    <location>
        <position position="363"/>
    </location>
    <ligand>
        <name>Zn(2+)</name>
        <dbReference type="ChEBI" id="CHEBI:29105"/>
    </ligand>
</feature>
<proteinExistence type="inferred from homology"/>